<proteinExistence type="predicted"/>
<organism evidence="3 4">
    <name type="scientific">Sphaerobacter thermophilus (strain ATCC 49802 / DSM 20745 / KCCM 41009 / NCIMB 13125 / S 6022)</name>
    <dbReference type="NCBI Taxonomy" id="479434"/>
    <lineage>
        <taxon>Bacteria</taxon>
        <taxon>Pseudomonadati</taxon>
        <taxon>Thermomicrobiota</taxon>
        <taxon>Thermomicrobia</taxon>
        <taxon>Sphaerobacterales</taxon>
        <taxon>Sphaerobacterineae</taxon>
        <taxon>Sphaerobacteraceae</taxon>
        <taxon>Sphaerobacter</taxon>
    </lineage>
</organism>
<protein>
    <recommendedName>
        <fullName evidence="2">Bacterial Pleckstrin homology domain-containing protein</fullName>
    </recommendedName>
</protein>
<reference evidence="3 4" key="2">
    <citation type="journal article" date="2010" name="Stand. Genomic Sci.">
        <title>Complete genome sequence of Desulfohalobium retbaense type strain (HR(100)).</title>
        <authorList>
            <person name="Spring S."/>
            <person name="Nolan M."/>
            <person name="Lapidus A."/>
            <person name="Glavina Del Rio T."/>
            <person name="Copeland A."/>
            <person name="Tice H."/>
            <person name="Cheng J.F."/>
            <person name="Lucas S."/>
            <person name="Land M."/>
            <person name="Chen F."/>
            <person name="Bruce D."/>
            <person name="Goodwin L."/>
            <person name="Pitluck S."/>
            <person name="Ivanova N."/>
            <person name="Mavromatis K."/>
            <person name="Mikhailova N."/>
            <person name="Pati A."/>
            <person name="Chen A."/>
            <person name="Palaniappan K."/>
            <person name="Hauser L."/>
            <person name="Chang Y.J."/>
            <person name="Jeffries C.D."/>
            <person name="Munk C."/>
            <person name="Kiss H."/>
            <person name="Chain P."/>
            <person name="Han C."/>
            <person name="Brettin T."/>
            <person name="Detter J.C."/>
            <person name="Schuler E."/>
            <person name="Goker M."/>
            <person name="Rohde M."/>
            <person name="Bristow J."/>
            <person name="Eisen J.A."/>
            <person name="Markowitz V."/>
            <person name="Hugenholtz P."/>
            <person name="Kyrpides N.C."/>
            <person name="Klenk H.P."/>
        </authorList>
    </citation>
    <scope>NUCLEOTIDE SEQUENCE [LARGE SCALE GENOMIC DNA]</scope>
    <source>
        <strain evidence="4">ATCC 49802 / DSM 20745 / S 6022</strain>
    </source>
</reference>
<keyword evidence="4" id="KW-1185">Reference proteome</keyword>
<dbReference type="AlphaFoldDB" id="D1C6H8"/>
<accession>D1C6H8</accession>
<dbReference type="Pfam" id="PF10882">
    <property type="entry name" value="bPH_5"/>
    <property type="match status" value="1"/>
</dbReference>
<dbReference type="RefSeq" id="WP_012872649.1">
    <property type="nucleotide sequence ID" value="NC_013523.1"/>
</dbReference>
<evidence type="ECO:0000313" key="4">
    <source>
        <dbReference type="Proteomes" id="UP000002027"/>
    </source>
</evidence>
<name>D1C6H8_SPHTD</name>
<dbReference type="InterPro" id="IPR027783">
    <property type="entry name" value="Bacterial_PH-related"/>
</dbReference>
<feature type="domain" description="Bacterial Pleckstrin homology" evidence="2">
    <location>
        <begin position="41"/>
        <end position="112"/>
    </location>
</feature>
<dbReference type="KEGG" id="sti:Sthe_2177"/>
<dbReference type="Proteomes" id="UP000002027">
    <property type="component" value="Chromosome 1"/>
</dbReference>
<dbReference type="STRING" id="479434.Sthe_2177"/>
<keyword evidence="1" id="KW-0472">Membrane</keyword>
<evidence type="ECO:0000259" key="2">
    <source>
        <dbReference type="Pfam" id="PF10882"/>
    </source>
</evidence>
<evidence type="ECO:0000256" key="1">
    <source>
        <dbReference type="SAM" id="Phobius"/>
    </source>
</evidence>
<gene>
    <name evidence="3" type="ordered locus">Sthe_2177</name>
</gene>
<reference evidence="4" key="1">
    <citation type="submission" date="2009-11" db="EMBL/GenBank/DDBJ databases">
        <title>The complete chromosome 1 of Sphaerobacter thermophilus DSM 20745.</title>
        <authorList>
            <person name="Lucas S."/>
            <person name="Copeland A."/>
            <person name="Lapidus A."/>
            <person name="Glavina del Rio T."/>
            <person name="Dalin E."/>
            <person name="Tice H."/>
            <person name="Bruce D."/>
            <person name="Goodwin L."/>
            <person name="Pitluck S."/>
            <person name="Kyrpides N."/>
            <person name="Mavromatis K."/>
            <person name="Ivanova N."/>
            <person name="Mikhailova N."/>
            <person name="LaButti K.M."/>
            <person name="Clum A."/>
            <person name="Sun H.I."/>
            <person name="Brettin T."/>
            <person name="Detter J.C."/>
            <person name="Han C."/>
            <person name="Larimer F."/>
            <person name="Land M."/>
            <person name="Hauser L."/>
            <person name="Markowitz V."/>
            <person name="Cheng J.F."/>
            <person name="Hugenholtz P."/>
            <person name="Woyke T."/>
            <person name="Wu D."/>
            <person name="Steenblock K."/>
            <person name="Schneider S."/>
            <person name="Pukall R."/>
            <person name="Goeker M."/>
            <person name="Klenk H.P."/>
            <person name="Eisen J.A."/>
        </authorList>
    </citation>
    <scope>NUCLEOTIDE SEQUENCE [LARGE SCALE GENOMIC DNA]</scope>
    <source>
        <strain evidence="4">ATCC 49802 / DSM 20745 / S 6022</strain>
    </source>
</reference>
<dbReference type="InParanoid" id="D1C6H8"/>
<dbReference type="OrthoDB" id="9978645at2"/>
<dbReference type="EMBL" id="CP001823">
    <property type="protein sequence ID" value="ACZ39603.1"/>
    <property type="molecule type" value="Genomic_DNA"/>
</dbReference>
<sequence>MVAPLLPVAGEIPLPILLVNVGIGLLFAIPLLVLAAWIPTMRYELDDEALTLRYGPILRYRIPLDEIQEMRRKNLKISLWSSMRFPGLALFTVPYADEGRVKMCATAAADRIL</sequence>
<dbReference type="HOGENOM" id="CLU_2131957_0_0_0"/>
<keyword evidence="1" id="KW-0812">Transmembrane</keyword>
<keyword evidence="1" id="KW-1133">Transmembrane helix</keyword>
<feature type="transmembrane region" description="Helical" evidence="1">
    <location>
        <begin position="12"/>
        <end position="38"/>
    </location>
</feature>
<evidence type="ECO:0000313" key="3">
    <source>
        <dbReference type="EMBL" id="ACZ39603.1"/>
    </source>
</evidence>